<evidence type="ECO:0000256" key="1">
    <source>
        <dbReference type="ARBA" id="ARBA00007017"/>
    </source>
</evidence>
<dbReference type="GO" id="GO:0034088">
    <property type="term" value="P:maintenance of mitotic sister chromatid cohesion"/>
    <property type="evidence" value="ECO:0007669"/>
    <property type="project" value="TreeGrafter"/>
</dbReference>
<dbReference type="PANTHER" id="PTHR13395:SF6">
    <property type="entry name" value="SISTER CHROMATID COHESION PROTEIN DCC1"/>
    <property type="match status" value="1"/>
</dbReference>
<dbReference type="GO" id="GO:0006260">
    <property type="term" value="P:DNA replication"/>
    <property type="evidence" value="ECO:0007669"/>
    <property type="project" value="UniProtKB-KW"/>
</dbReference>
<evidence type="ECO:0000256" key="3">
    <source>
        <dbReference type="ARBA" id="ARBA00022705"/>
    </source>
</evidence>
<proteinExistence type="evidence at transcript level"/>
<keyword evidence="3" id="KW-0235">DNA replication</keyword>
<organism evidence="4">
    <name type="scientific">Simocephalus serrulatus</name>
    <dbReference type="NCBI Taxonomy" id="117539"/>
    <lineage>
        <taxon>Eukaryota</taxon>
        <taxon>Metazoa</taxon>
        <taxon>Ecdysozoa</taxon>
        <taxon>Arthropoda</taxon>
        <taxon>Crustacea</taxon>
        <taxon>Branchiopoda</taxon>
        <taxon>Diplostraca</taxon>
        <taxon>Cladocera</taxon>
        <taxon>Anomopoda</taxon>
        <taxon>Daphniidae</taxon>
        <taxon>Simocephalus</taxon>
    </lineage>
</organism>
<accession>A0A4Y7NP21</accession>
<dbReference type="GO" id="GO:0000775">
    <property type="term" value="C:chromosome, centromeric region"/>
    <property type="evidence" value="ECO:0007669"/>
    <property type="project" value="TreeGrafter"/>
</dbReference>
<dbReference type="PANTHER" id="PTHR13395">
    <property type="entry name" value="SISTER CHROMATID COHESION PROTEIN DCC1-RELATED"/>
    <property type="match status" value="1"/>
</dbReference>
<dbReference type="EMBL" id="LR024748">
    <property type="protein sequence ID" value="SVE94367.1"/>
    <property type="molecule type" value="mRNA"/>
</dbReference>
<evidence type="ECO:0000256" key="2">
    <source>
        <dbReference type="ARBA" id="ARBA00017682"/>
    </source>
</evidence>
<dbReference type="Pfam" id="PF09724">
    <property type="entry name" value="Dcc1"/>
    <property type="match status" value="1"/>
</dbReference>
<dbReference type="GO" id="GO:0031390">
    <property type="term" value="C:Ctf18 RFC-like complex"/>
    <property type="evidence" value="ECO:0007669"/>
    <property type="project" value="InterPro"/>
</dbReference>
<protein>
    <recommendedName>
        <fullName evidence="2">Sister chromatid cohesion protein DCC1</fullName>
    </recommendedName>
</protein>
<name>A0A4Y7NP21_9CRUS</name>
<dbReference type="AlphaFoldDB" id="A0A4Y7NP21"/>
<dbReference type="InterPro" id="IPR019128">
    <property type="entry name" value="Dcc1"/>
</dbReference>
<comment type="similarity">
    <text evidence="1">Belongs to the DCC1 family.</text>
</comment>
<gene>
    <name evidence="4" type="primary">EOG090X09TV</name>
</gene>
<sequence>MDSPTRNLQQVNTILNLAKLSESDIKKESHVLHFVPQILDSKQVKLLEVSKDTLEYIKSGESLFIKGSEDTHVVMCSNNNTFELKEAETSNSLLLLTSLSSDGKIIDQTSARTLKKQEVLGVYHTYYEMKLMKPKLQSLRNALAKYPYKGKQTEVVKESVGFSFAELKGFIQASEEEILNKLQELPAAKIKGKWRLLDVGFLFAWVSYLDSILREKQLNLEEVTFSDVEDWMALYDIGDVNSKCISLFMEVNEDSLRWNSVAVSQLFALYLLPDLRAFDSNDFFNAWQQSMPVGVTAKEEDLHGVALVDYESTPSLVKYLPEFELPEDINERLDILFRLIPKWTLQAITPYVQPLTDNNSNVAALLTKYTRSSTMNGVKYYSSKYNVN</sequence>
<reference evidence="4" key="1">
    <citation type="submission" date="2018-08" db="EMBL/GenBank/DDBJ databases">
        <authorList>
            <person name="Cornetti L."/>
        </authorList>
    </citation>
    <scope>NUCLEOTIDE SEQUENCE</scope>
    <source>
        <strain evidence="4">OM-SAIQ-clone2</strain>
    </source>
</reference>
<evidence type="ECO:0000313" key="4">
    <source>
        <dbReference type="EMBL" id="SVE94367.1"/>
    </source>
</evidence>
<dbReference type="GO" id="GO:0000785">
    <property type="term" value="C:chromatin"/>
    <property type="evidence" value="ECO:0007669"/>
    <property type="project" value="TreeGrafter"/>
</dbReference>